<comment type="caution">
    <text evidence="1">The sequence shown here is derived from an EMBL/GenBank/DDBJ whole genome shotgun (WGS) entry which is preliminary data.</text>
</comment>
<accession>A0ACC2RD81</accession>
<evidence type="ECO:0000313" key="2">
    <source>
        <dbReference type="Proteomes" id="UP001165960"/>
    </source>
</evidence>
<keyword evidence="2" id="KW-1185">Reference proteome</keyword>
<reference evidence="1" key="1">
    <citation type="submission" date="2022-04" db="EMBL/GenBank/DDBJ databases">
        <title>Genome of the entomopathogenic fungus Entomophthora muscae.</title>
        <authorList>
            <person name="Elya C."/>
            <person name="Lovett B.R."/>
            <person name="Lee E."/>
            <person name="Macias A.M."/>
            <person name="Hajek A.E."/>
            <person name="De Bivort B.L."/>
            <person name="Kasson M.T."/>
            <person name="De Fine Licht H.H."/>
            <person name="Stajich J.E."/>
        </authorList>
    </citation>
    <scope>NUCLEOTIDE SEQUENCE</scope>
    <source>
        <strain evidence="1">Berkeley</strain>
    </source>
</reference>
<name>A0ACC2RD81_9FUNG</name>
<sequence>MAPSLAHPFSSPSEIPVTPVQEENLGSQESAPKRALWLLGVMALMGLDSYFPQLSAASCNTQVW</sequence>
<dbReference type="Proteomes" id="UP001165960">
    <property type="component" value="Unassembled WGS sequence"/>
</dbReference>
<proteinExistence type="predicted"/>
<dbReference type="EMBL" id="QTSX02007745">
    <property type="protein sequence ID" value="KAJ9048009.1"/>
    <property type="molecule type" value="Genomic_DNA"/>
</dbReference>
<organism evidence="1 2">
    <name type="scientific">Entomophthora muscae</name>
    <dbReference type="NCBI Taxonomy" id="34485"/>
    <lineage>
        <taxon>Eukaryota</taxon>
        <taxon>Fungi</taxon>
        <taxon>Fungi incertae sedis</taxon>
        <taxon>Zoopagomycota</taxon>
        <taxon>Entomophthoromycotina</taxon>
        <taxon>Entomophthoromycetes</taxon>
        <taxon>Entomophthorales</taxon>
        <taxon>Entomophthoraceae</taxon>
        <taxon>Entomophthora</taxon>
    </lineage>
</organism>
<evidence type="ECO:0000313" key="1">
    <source>
        <dbReference type="EMBL" id="KAJ9048009.1"/>
    </source>
</evidence>
<protein>
    <submittedName>
        <fullName evidence="1">Uncharacterized protein</fullName>
    </submittedName>
</protein>
<gene>
    <name evidence="1" type="ORF">DSO57_1039377</name>
</gene>